<dbReference type="HOGENOM" id="CLU_002668_1_0_1"/>
<dbReference type="OrthoDB" id="27683at2759"/>
<dbReference type="Pfam" id="PF18402">
    <property type="entry name" value="Thioredoxin_14"/>
    <property type="match status" value="1"/>
</dbReference>
<feature type="domain" description="UGGT thioredoxin-like" evidence="12">
    <location>
        <begin position="309"/>
        <end position="459"/>
    </location>
</feature>
<evidence type="ECO:0000259" key="13">
    <source>
        <dbReference type="Pfam" id="PF18402"/>
    </source>
</evidence>
<feature type="domain" description="UGGT thioredoxin-like" evidence="13">
    <location>
        <begin position="497"/>
        <end position="756"/>
    </location>
</feature>
<dbReference type="InterPro" id="IPR040525">
    <property type="entry name" value="UGGT_TRXL_4"/>
</dbReference>
<dbReference type="Pfam" id="PF18400">
    <property type="entry name" value="Thioredoxin_12"/>
    <property type="match status" value="1"/>
</dbReference>
<name>A0A0D0DJK1_9AGAM</name>
<dbReference type="InParanoid" id="A0A0D0DJK1"/>
<organism evidence="16 17">
    <name type="scientific">Paxillus rubicundulus Ve08.2h10</name>
    <dbReference type="NCBI Taxonomy" id="930991"/>
    <lineage>
        <taxon>Eukaryota</taxon>
        <taxon>Fungi</taxon>
        <taxon>Dikarya</taxon>
        <taxon>Basidiomycota</taxon>
        <taxon>Agaricomycotina</taxon>
        <taxon>Agaricomycetes</taxon>
        <taxon>Agaricomycetidae</taxon>
        <taxon>Boletales</taxon>
        <taxon>Paxilineae</taxon>
        <taxon>Paxillaceae</taxon>
        <taxon>Paxillus</taxon>
    </lineage>
</organism>
<comment type="pathway">
    <text evidence="3">Protein modification; protein glycosylation.</text>
</comment>
<dbReference type="FunFam" id="3.90.550.10:FF:000065">
    <property type="entry name" value="UDP-glucose:glycoprotein glucosyltransferase, putative"/>
    <property type="match status" value="1"/>
</dbReference>
<gene>
    <name evidence="16" type="ORF">PAXRUDRAFT_823708</name>
</gene>
<feature type="compositionally biased region" description="Basic and acidic residues" evidence="9">
    <location>
        <begin position="1625"/>
        <end position="1636"/>
    </location>
</feature>
<evidence type="ECO:0000256" key="4">
    <source>
        <dbReference type="ARBA" id="ARBA00006351"/>
    </source>
</evidence>
<evidence type="ECO:0000256" key="1">
    <source>
        <dbReference type="ARBA" id="ARBA00001913"/>
    </source>
</evidence>
<dbReference type="STRING" id="930991.A0A0D0DJK1"/>
<accession>A0A0D0DJK1</accession>
<evidence type="ECO:0000256" key="10">
    <source>
        <dbReference type="SAM" id="SignalP"/>
    </source>
</evidence>
<dbReference type="UniPathway" id="UPA00378"/>
<dbReference type="InterPro" id="IPR040692">
    <property type="entry name" value="UGGT_TRXL_3"/>
</dbReference>
<feature type="region of interest" description="Disordered" evidence="9">
    <location>
        <begin position="457"/>
        <end position="477"/>
    </location>
</feature>
<dbReference type="EMBL" id="KN824887">
    <property type="protein sequence ID" value="KIK98602.1"/>
    <property type="molecule type" value="Genomic_DNA"/>
</dbReference>
<dbReference type="CDD" id="cd06432">
    <property type="entry name" value="GT8_HUGT1_C_like"/>
    <property type="match status" value="1"/>
</dbReference>
<dbReference type="PANTHER" id="PTHR11226">
    <property type="entry name" value="UDP-GLUCOSE GLYCOPROTEIN:GLUCOSYLTRANSFERASE"/>
    <property type="match status" value="1"/>
</dbReference>
<dbReference type="Gene3D" id="3.90.550.10">
    <property type="entry name" value="Spore Coat Polysaccharide Biosynthesis Protein SpsA, Chain A"/>
    <property type="match status" value="1"/>
</dbReference>
<dbReference type="Pfam" id="PF06427">
    <property type="entry name" value="UDP-g_GGTase"/>
    <property type="match status" value="1"/>
</dbReference>
<evidence type="ECO:0000259" key="15">
    <source>
        <dbReference type="Pfam" id="PF18404"/>
    </source>
</evidence>
<feature type="region of interest" description="Disordered" evidence="9">
    <location>
        <begin position="258"/>
        <end position="281"/>
    </location>
</feature>
<dbReference type="Pfam" id="PF18403">
    <property type="entry name" value="Thioredoxin_15"/>
    <property type="match status" value="1"/>
</dbReference>
<evidence type="ECO:0000313" key="16">
    <source>
        <dbReference type="EMBL" id="KIK98602.1"/>
    </source>
</evidence>
<dbReference type="GO" id="GO:0018279">
    <property type="term" value="P:protein N-linked glycosylation via asparagine"/>
    <property type="evidence" value="ECO:0007669"/>
    <property type="project" value="TreeGrafter"/>
</dbReference>
<evidence type="ECO:0000256" key="9">
    <source>
        <dbReference type="SAM" id="MobiDB-lite"/>
    </source>
</evidence>
<evidence type="ECO:0000256" key="5">
    <source>
        <dbReference type="ARBA" id="ARBA00022679"/>
    </source>
</evidence>
<proteinExistence type="inferred from homology"/>
<evidence type="ECO:0000259" key="12">
    <source>
        <dbReference type="Pfam" id="PF18401"/>
    </source>
</evidence>
<dbReference type="Proteomes" id="UP000054538">
    <property type="component" value="Unassembled WGS sequence"/>
</dbReference>
<dbReference type="FunCoup" id="A0A0D0DJK1">
    <property type="interactions" value="433"/>
</dbReference>
<dbReference type="InterPro" id="IPR029044">
    <property type="entry name" value="Nucleotide-diphossugar_trans"/>
</dbReference>
<evidence type="ECO:0000259" key="11">
    <source>
        <dbReference type="Pfam" id="PF18400"/>
    </source>
</evidence>
<dbReference type="InterPro" id="IPR040693">
    <property type="entry name" value="UGGT_TRXL_1"/>
</dbReference>
<evidence type="ECO:0000259" key="14">
    <source>
        <dbReference type="Pfam" id="PF18403"/>
    </source>
</evidence>
<keyword evidence="6 10" id="KW-0732">Signal</keyword>
<comment type="similarity">
    <text evidence="4">Belongs to the glycosyltransferase 8 family.</text>
</comment>
<dbReference type="InterPro" id="IPR040694">
    <property type="entry name" value="UGGT_TRXL_2"/>
</dbReference>
<evidence type="ECO:0000313" key="17">
    <source>
        <dbReference type="Proteomes" id="UP000054538"/>
    </source>
</evidence>
<keyword evidence="7" id="KW-0256">Endoplasmic reticulum</keyword>
<dbReference type="SUPFAM" id="SSF53448">
    <property type="entry name" value="Nucleotide-diphospho-sugar transferases"/>
    <property type="match status" value="1"/>
</dbReference>
<reference evidence="16 17" key="1">
    <citation type="submission" date="2014-04" db="EMBL/GenBank/DDBJ databases">
        <authorList>
            <consortium name="DOE Joint Genome Institute"/>
            <person name="Kuo A."/>
            <person name="Kohler A."/>
            <person name="Jargeat P."/>
            <person name="Nagy L.G."/>
            <person name="Floudas D."/>
            <person name="Copeland A."/>
            <person name="Barry K.W."/>
            <person name="Cichocki N."/>
            <person name="Veneault-Fourrey C."/>
            <person name="LaButti K."/>
            <person name="Lindquist E.A."/>
            <person name="Lipzen A."/>
            <person name="Lundell T."/>
            <person name="Morin E."/>
            <person name="Murat C."/>
            <person name="Sun H."/>
            <person name="Tunlid A."/>
            <person name="Henrissat B."/>
            <person name="Grigoriev I.V."/>
            <person name="Hibbett D.S."/>
            <person name="Martin F."/>
            <person name="Nordberg H.P."/>
            <person name="Cantor M.N."/>
            <person name="Hua S.X."/>
        </authorList>
    </citation>
    <scope>NUCLEOTIDE SEQUENCE [LARGE SCALE GENOMIC DNA]</scope>
    <source>
        <strain evidence="16 17">Ve08.2h10</strain>
    </source>
</reference>
<dbReference type="Pfam" id="PF18401">
    <property type="entry name" value="Thioredoxin_13"/>
    <property type="match status" value="1"/>
</dbReference>
<feature type="chain" id="PRO_5002209128" evidence="10">
    <location>
        <begin position="19"/>
        <end position="1636"/>
    </location>
</feature>
<dbReference type="GO" id="GO:0051082">
    <property type="term" value="F:unfolded protein binding"/>
    <property type="evidence" value="ECO:0007669"/>
    <property type="project" value="TreeGrafter"/>
</dbReference>
<evidence type="ECO:0000256" key="7">
    <source>
        <dbReference type="ARBA" id="ARBA00022824"/>
    </source>
</evidence>
<dbReference type="InterPro" id="IPR009448">
    <property type="entry name" value="UDP-g_GGtrans"/>
</dbReference>
<reference evidence="17" key="2">
    <citation type="submission" date="2015-01" db="EMBL/GenBank/DDBJ databases">
        <title>Evolutionary Origins and Diversification of the Mycorrhizal Mutualists.</title>
        <authorList>
            <consortium name="DOE Joint Genome Institute"/>
            <consortium name="Mycorrhizal Genomics Consortium"/>
            <person name="Kohler A."/>
            <person name="Kuo A."/>
            <person name="Nagy L.G."/>
            <person name="Floudas D."/>
            <person name="Copeland A."/>
            <person name="Barry K.W."/>
            <person name="Cichocki N."/>
            <person name="Veneault-Fourrey C."/>
            <person name="LaButti K."/>
            <person name="Lindquist E.A."/>
            <person name="Lipzen A."/>
            <person name="Lundell T."/>
            <person name="Morin E."/>
            <person name="Murat C."/>
            <person name="Riley R."/>
            <person name="Ohm R."/>
            <person name="Sun H."/>
            <person name="Tunlid A."/>
            <person name="Henrissat B."/>
            <person name="Grigoriev I.V."/>
            <person name="Hibbett D.S."/>
            <person name="Martin F."/>
        </authorList>
    </citation>
    <scope>NUCLEOTIDE SEQUENCE [LARGE SCALE GENOMIC DNA]</scope>
    <source>
        <strain evidence="17">Ve08.2h10</strain>
    </source>
</reference>
<comment type="subcellular location">
    <subcellularLocation>
        <location evidence="2">Endoplasmic reticulum lumen</location>
    </subcellularLocation>
</comment>
<protein>
    <submittedName>
        <fullName evidence="16">Glycosyltransferase family 24 protein</fullName>
    </submittedName>
</protein>
<feature type="compositionally biased region" description="Polar residues" evidence="9">
    <location>
        <begin position="1608"/>
        <end position="1624"/>
    </location>
</feature>
<feature type="region of interest" description="Disordered" evidence="9">
    <location>
        <begin position="1608"/>
        <end position="1636"/>
    </location>
</feature>
<dbReference type="GO" id="GO:0005788">
    <property type="term" value="C:endoplasmic reticulum lumen"/>
    <property type="evidence" value="ECO:0007669"/>
    <property type="project" value="UniProtKB-SubCell"/>
</dbReference>
<feature type="domain" description="Glucosyltransferase 24 catalytic" evidence="15">
    <location>
        <begin position="1325"/>
        <end position="1590"/>
    </location>
</feature>
<dbReference type="GO" id="GO:0036503">
    <property type="term" value="P:ERAD pathway"/>
    <property type="evidence" value="ECO:0007669"/>
    <property type="project" value="TreeGrafter"/>
</dbReference>
<evidence type="ECO:0000256" key="3">
    <source>
        <dbReference type="ARBA" id="ARBA00004922"/>
    </source>
</evidence>
<evidence type="ECO:0000256" key="6">
    <source>
        <dbReference type="ARBA" id="ARBA00022729"/>
    </source>
</evidence>
<keyword evidence="5 16" id="KW-0808">Transferase</keyword>
<dbReference type="GO" id="GO:0003980">
    <property type="term" value="F:UDP-glucose:glycoprotein glucosyltransferase activity"/>
    <property type="evidence" value="ECO:0007669"/>
    <property type="project" value="InterPro"/>
</dbReference>
<feature type="signal peptide" evidence="10">
    <location>
        <begin position="1"/>
        <end position="18"/>
    </location>
</feature>
<comment type="cofactor">
    <cofactor evidence="1">
        <name>Ca(2+)</name>
        <dbReference type="ChEBI" id="CHEBI:29108"/>
    </cofactor>
</comment>
<keyword evidence="17" id="KW-1185">Reference proteome</keyword>
<keyword evidence="8" id="KW-0325">Glycoprotein</keyword>
<dbReference type="InterPro" id="IPR040497">
    <property type="entry name" value="Glyco_transf_24"/>
</dbReference>
<feature type="domain" description="UGGT thioredoxin-like" evidence="11">
    <location>
        <begin position="43"/>
        <end position="221"/>
    </location>
</feature>
<sequence length="1636" mass="181868">MTFAPPCVLFALTGVVLSALSVQGASPPVAVSLRSSFSGSDPLLEAFETVAMEEPSVLFPLLSAFSLPEGPLTPQDVHEAVFDIASSHMDGSALASAHALLALHAASPRLAASAEYYDSHIANLTDSHKLFSPDCASWVDWYGHIVCDADTLLQLADSENNTPATRPKRLPLDHVHRVTATLEEPRYTALHFADPTAPSFTSLHGTLLSLEPKVEYILRWAKGTIEKRGSELSSYLSGYGVALDLKKMDYLVLDDRNQHQGGSAAHDTSSGDNVEDEDNRPSDEEIISCIFDSLPYIDEEAEATARAGEPLSSEEITNLGVNAIQFVMSFSSRPQAGPLYIHQCWDNHHQVPFPAVALFSTLSTSFPLYATSLARKIKVLDDLRDEVHENWAKASPGVNMVWVNGRVINENEGSAGSIFGLLRTLQRERGLVKFLVDLGLTSSQAIEFLVHPAHSATQQPTPSIHLDTSRKGTTQGSAEKKTFAISPKFAEFFDGLVDASDRQEGGGVVLYWNDLEADQQYAGFSPSLHGLLRVHTMSLFSPMLKIRLNLVNVILVLDLSETRSLSLLGSLSETFVARGFPVRWGLVPDCQGDSLKMARLLYYLKQKYGRDRMTAFIRGVSYSHTERRLPSLSWQIVHETFNALSAGHDFAAVARGDEPVIDEATGEDVLVRAQKYARRLGLGLQGVAGKGHAFVNGRYFPVNDNIFRQLSGEVMTQLQILQEMVYTGEIMDTDASLMSTFFYDLPTTFSRRNPYIFVNNAPGGGHLLDATGLQMFNLPELFIKAGSEQKDGSFILPSDSDDLPITMYIIADFDSPEGLELAKEALTFVTNSDRTRVSFIHGPGKMTTGVVSTFISTLVHSGGLSDVPPSRMLEALANRSDEQLAAFRDELMAGKRLTDAELLRILQTNRLVARELGLKPGQRCILANGRLVGPFESGSDFDAEDFEMLEAFEIKQRVGRVMEAIDAVLDDGDALDVTRRAHLVSMASSIIYADQQPDPSEAGLFDSAPKPRTQNYRSLSGKYTKLDFGDPSGAQSHITLLLDPLSETAQRWSAILARSFDFFPQVYIELYFNPTQHSEIPLKRFYRPNVVPYLKYDANGQEIPAQVTFTGLPMEPIYTLSMDVPPSWLVRPREALYDLDNIHLGKLPAEERTSGIQAVFALDYLVVEGHARELKTSNPPRGVQLQLISSKDGSVVDDTQIVANLGYFQFKARPGTFRLEIREGRGREMYELASVGSEGWNSLPVAEAGNELTVMSFGGLTLYPQLARKPGMERMDVLNGLHAPIEESPTVMESFMSKMSSFFKSRDEGKDVEVIKKQTHGQADINIFTVASGLLYERFASIMILSVLRNTKSSVKFWFIENFLSPSFLEFIPHMAEEYGFQYELVTYKWPSWLRAQKEKQRIIWAYKILFLDVLFPMDLKKVIFVDADQIVRADLKELVDLDLHGAPYGYTPMGDDNHEMEGFRFWKTGYWHDFLAGKPYHISALYVVDLVRFRQMAAGDILRGSYQMLSADPNSLANLDQDLPNNLQRDVPIHSLHEDWLWCETWCSKDRLHRAKTIDLCQNPLTKEPKLSRARQIPEWGEYDNEIAQFARKLAAEGKIHASVATADSNILAGSNAQPSTSGEAKDSSRSHDEL</sequence>
<evidence type="ECO:0000256" key="2">
    <source>
        <dbReference type="ARBA" id="ARBA00004319"/>
    </source>
</evidence>
<feature type="domain" description="UDP-glucose:glycoprotein glucosyltransferase thioredoxin-like" evidence="14">
    <location>
        <begin position="798"/>
        <end position="988"/>
    </location>
</feature>
<dbReference type="Pfam" id="PF18404">
    <property type="entry name" value="Glyco_transf_24"/>
    <property type="match status" value="1"/>
</dbReference>
<evidence type="ECO:0000256" key="8">
    <source>
        <dbReference type="ARBA" id="ARBA00023180"/>
    </source>
</evidence>
<dbReference type="PANTHER" id="PTHR11226:SF0">
    <property type="entry name" value="UDP-GLUCOSE:GLYCOPROTEIN GLUCOSYLTRANSFERASE"/>
    <property type="match status" value="1"/>
</dbReference>